<sequence length="68" mass="8100">MSYKRKYNENGELITKTDDFVKTQKTDNEYRYYQLLFYKLSDQYSILSGFIINSDILSILNILSSSRI</sequence>
<reference evidence="2" key="1">
    <citation type="journal article" date="2019" name="Int. J. Syst. Evol. Microbiol.">
        <title>The Global Catalogue of Microorganisms (GCM) 10K type strain sequencing project: providing services to taxonomists for standard genome sequencing and annotation.</title>
        <authorList>
            <consortium name="The Broad Institute Genomics Platform"/>
            <consortium name="The Broad Institute Genome Sequencing Center for Infectious Disease"/>
            <person name="Wu L."/>
            <person name="Ma J."/>
        </authorList>
    </citation>
    <scope>NUCLEOTIDE SEQUENCE [LARGE SCALE GENOMIC DNA]</scope>
    <source>
        <strain evidence="2">CGMCC 1.12931</strain>
    </source>
</reference>
<gene>
    <name evidence="1" type="ORF">GCM10010832_05080</name>
</gene>
<evidence type="ECO:0000313" key="2">
    <source>
        <dbReference type="Proteomes" id="UP000599179"/>
    </source>
</evidence>
<proteinExistence type="predicted"/>
<name>A0ABQ1SEZ6_9FLAO</name>
<evidence type="ECO:0000313" key="1">
    <source>
        <dbReference type="EMBL" id="GGE27362.1"/>
    </source>
</evidence>
<dbReference type="EMBL" id="BMGM01000002">
    <property type="protein sequence ID" value="GGE27362.1"/>
    <property type="molecule type" value="Genomic_DNA"/>
</dbReference>
<keyword evidence="2" id="KW-1185">Reference proteome</keyword>
<accession>A0ABQ1SEZ6</accession>
<comment type="caution">
    <text evidence="1">The sequence shown here is derived from an EMBL/GenBank/DDBJ whole genome shotgun (WGS) entry which is preliminary data.</text>
</comment>
<dbReference type="Proteomes" id="UP000599179">
    <property type="component" value="Unassembled WGS sequence"/>
</dbReference>
<protein>
    <submittedName>
        <fullName evidence="1">Uncharacterized protein</fullName>
    </submittedName>
</protein>
<organism evidence="1 2">
    <name type="scientific">Psychroflexus planctonicus</name>
    <dbReference type="NCBI Taxonomy" id="1526575"/>
    <lineage>
        <taxon>Bacteria</taxon>
        <taxon>Pseudomonadati</taxon>
        <taxon>Bacteroidota</taxon>
        <taxon>Flavobacteriia</taxon>
        <taxon>Flavobacteriales</taxon>
        <taxon>Flavobacteriaceae</taxon>
        <taxon>Psychroflexus</taxon>
    </lineage>
</organism>